<gene>
    <name evidence="1" type="ORF">H9Y04_44480</name>
</gene>
<organism evidence="1 2">
    <name type="scientific">Streptomyces polyasparticus</name>
    <dbReference type="NCBI Taxonomy" id="2767826"/>
    <lineage>
        <taxon>Bacteria</taxon>
        <taxon>Bacillati</taxon>
        <taxon>Actinomycetota</taxon>
        <taxon>Actinomycetes</taxon>
        <taxon>Kitasatosporales</taxon>
        <taxon>Streptomycetaceae</taxon>
        <taxon>Streptomyces</taxon>
    </lineage>
</organism>
<sequence>MVEAVARVLTGSAGTRLLSVLHHALSWASALNWLMRITLPEREAPRVAGIDEFA</sequence>
<keyword evidence="2" id="KW-1185">Reference proteome</keyword>
<evidence type="ECO:0000313" key="2">
    <source>
        <dbReference type="Proteomes" id="UP000642284"/>
    </source>
</evidence>
<dbReference type="RefSeq" id="WP_187819969.1">
    <property type="nucleotide sequence ID" value="NZ_JACTVJ010000049.1"/>
</dbReference>
<proteinExistence type="predicted"/>
<reference evidence="1 2" key="1">
    <citation type="submission" date="2020-08" db="EMBL/GenBank/DDBJ databases">
        <title>Genemic of Streptomyces polyaspartic.</title>
        <authorList>
            <person name="Liu W."/>
        </authorList>
    </citation>
    <scope>NUCLEOTIDE SEQUENCE [LARGE SCALE GENOMIC DNA]</scope>
    <source>
        <strain evidence="1 2">TRM66268-LWL</strain>
    </source>
</reference>
<comment type="caution">
    <text evidence="1">The sequence shown here is derived from an EMBL/GenBank/DDBJ whole genome shotgun (WGS) entry which is preliminary data.</text>
</comment>
<dbReference type="Proteomes" id="UP000642284">
    <property type="component" value="Unassembled WGS sequence"/>
</dbReference>
<evidence type="ECO:0000313" key="1">
    <source>
        <dbReference type="EMBL" id="MBC9719566.1"/>
    </source>
</evidence>
<protein>
    <submittedName>
        <fullName evidence="1">Uncharacterized protein</fullName>
    </submittedName>
</protein>
<name>A0ABR7SVP7_9ACTN</name>
<dbReference type="EMBL" id="JACTVJ010000049">
    <property type="protein sequence ID" value="MBC9719566.1"/>
    <property type="molecule type" value="Genomic_DNA"/>
</dbReference>
<accession>A0ABR7SVP7</accession>